<organism evidence="2 3">
    <name type="scientific">Clostridium botulinum B2 450</name>
    <dbReference type="NCBI Taxonomy" id="1379739"/>
    <lineage>
        <taxon>Bacteria</taxon>
        <taxon>Bacillati</taxon>
        <taxon>Bacillota</taxon>
        <taxon>Clostridia</taxon>
        <taxon>Eubacteriales</taxon>
        <taxon>Clostridiaceae</taxon>
        <taxon>Clostridium</taxon>
    </lineage>
</organism>
<comment type="caution">
    <text evidence="2">The sequence shown here is derived from an EMBL/GenBank/DDBJ whole genome shotgun (WGS) entry which is preliminary data.</text>
</comment>
<gene>
    <name evidence="2" type="ORF">N495_19540</name>
</gene>
<sequence>MLLILKKTFNQKIQELKCIIENLNQENIELKEENIKLREENKKLDNDLLKITEKERKLNSLFLDFILGNNDNFRKEQKDIIIKSDILTLNDVLKESGNYNTSETFWFIDLTNPNNKLEICYYIDSENESWYSAERIIVYKENVKVQSIYTGQLQGNVNAYEIIKKHLNSNFYCKITTKKFE</sequence>
<dbReference type="PATRIC" id="fig|1379739.3.peg.85"/>
<reference evidence="2 3" key="1">
    <citation type="submission" date="2014-06" db="EMBL/GenBank/DDBJ databases">
        <title>Genome characterization of distinct group I Clostridium botulinum lineages.</title>
        <authorList>
            <person name="Giordani F."/>
            <person name="Anselmo A."/>
            <person name="Fillo S."/>
            <person name="Palozzi A.M."/>
            <person name="Fortunato A."/>
            <person name="Gentile B."/>
            <person name="Ciammaruconi A."/>
            <person name="Anniballi F."/>
            <person name="De Medici D."/>
            <person name="Lista F."/>
        </authorList>
    </citation>
    <scope>NUCLEOTIDE SEQUENCE [LARGE SCALE GENOMIC DNA]</scope>
    <source>
        <strain evidence="2 3">B2 450</strain>
        <plasmid evidence="2">p_B2_450</plasmid>
    </source>
</reference>
<protein>
    <submittedName>
        <fullName evidence="2">Uncharacterized protein</fullName>
    </submittedName>
</protein>
<keyword evidence="1" id="KW-0175">Coiled coil</keyword>
<geneLocation type="plasmid" evidence="2">
    <name>p_B2_450</name>
</geneLocation>
<evidence type="ECO:0000313" key="3">
    <source>
        <dbReference type="Proteomes" id="UP000032250"/>
    </source>
</evidence>
<accession>A0A0D1BMY0</accession>
<evidence type="ECO:0000313" key="2">
    <source>
        <dbReference type="EMBL" id="KIS21600.1"/>
    </source>
</evidence>
<evidence type="ECO:0000256" key="1">
    <source>
        <dbReference type="SAM" id="Coils"/>
    </source>
</evidence>
<dbReference type="EMBL" id="JXSU01000010">
    <property type="protein sequence ID" value="KIS21600.1"/>
    <property type="molecule type" value="Genomic_DNA"/>
</dbReference>
<keyword evidence="2" id="KW-0614">Plasmid</keyword>
<dbReference type="Proteomes" id="UP000032250">
    <property type="component" value="Unassembled WGS sequence"/>
</dbReference>
<dbReference type="AlphaFoldDB" id="A0A0D1BMY0"/>
<feature type="coiled-coil region" evidence="1">
    <location>
        <begin position="6"/>
        <end position="57"/>
    </location>
</feature>
<proteinExistence type="predicted"/>
<dbReference type="HOGENOM" id="CLU_1486593_0_0_9"/>
<name>A0A0D1BMY0_CLOBO</name>
<dbReference type="RefSeq" id="WP_043032691.1">
    <property type="nucleotide sequence ID" value="NZ_JXSU01000010.1"/>
</dbReference>